<protein>
    <submittedName>
        <fullName evidence="1">Uncharacterized protein</fullName>
    </submittedName>
</protein>
<dbReference type="EMBL" id="JRES01001363">
    <property type="protein sequence ID" value="KNC23343.1"/>
    <property type="molecule type" value="Genomic_DNA"/>
</dbReference>
<keyword evidence="2" id="KW-1185">Reference proteome</keyword>
<accession>A0A0L0BTL6</accession>
<organism evidence="1 2">
    <name type="scientific">Lucilia cuprina</name>
    <name type="common">Green bottle fly</name>
    <name type="synonym">Australian sheep blowfly</name>
    <dbReference type="NCBI Taxonomy" id="7375"/>
    <lineage>
        <taxon>Eukaryota</taxon>
        <taxon>Metazoa</taxon>
        <taxon>Ecdysozoa</taxon>
        <taxon>Arthropoda</taxon>
        <taxon>Hexapoda</taxon>
        <taxon>Insecta</taxon>
        <taxon>Pterygota</taxon>
        <taxon>Neoptera</taxon>
        <taxon>Endopterygota</taxon>
        <taxon>Diptera</taxon>
        <taxon>Brachycera</taxon>
        <taxon>Muscomorpha</taxon>
        <taxon>Oestroidea</taxon>
        <taxon>Calliphoridae</taxon>
        <taxon>Luciliinae</taxon>
        <taxon>Lucilia</taxon>
    </lineage>
</organism>
<reference evidence="1 2" key="1">
    <citation type="journal article" date="2015" name="Nat. Commun.">
        <title>Lucilia cuprina genome unlocks parasitic fly biology to underpin future interventions.</title>
        <authorList>
            <person name="Anstead C.A."/>
            <person name="Korhonen P.K."/>
            <person name="Young N.D."/>
            <person name="Hall R.S."/>
            <person name="Jex A.R."/>
            <person name="Murali S.C."/>
            <person name="Hughes D.S."/>
            <person name="Lee S.F."/>
            <person name="Perry T."/>
            <person name="Stroehlein A.J."/>
            <person name="Ansell B.R."/>
            <person name="Breugelmans B."/>
            <person name="Hofmann A."/>
            <person name="Qu J."/>
            <person name="Dugan S."/>
            <person name="Lee S.L."/>
            <person name="Chao H."/>
            <person name="Dinh H."/>
            <person name="Han Y."/>
            <person name="Doddapaneni H.V."/>
            <person name="Worley K.C."/>
            <person name="Muzny D.M."/>
            <person name="Ioannidis P."/>
            <person name="Waterhouse R.M."/>
            <person name="Zdobnov E.M."/>
            <person name="James P.J."/>
            <person name="Bagnall N.H."/>
            <person name="Kotze A.C."/>
            <person name="Gibbs R.A."/>
            <person name="Richards S."/>
            <person name="Batterham P."/>
            <person name="Gasser R.B."/>
        </authorList>
    </citation>
    <scope>NUCLEOTIDE SEQUENCE [LARGE SCALE GENOMIC DNA]</scope>
    <source>
        <strain evidence="1 2">LS</strain>
        <tissue evidence="1">Full body</tissue>
    </source>
</reference>
<gene>
    <name evidence="1" type="ORF">FF38_01335</name>
</gene>
<name>A0A0L0BTL6_LUCCU</name>
<dbReference type="AlphaFoldDB" id="A0A0L0BTL6"/>
<proteinExistence type="predicted"/>
<sequence length="182" mass="20631">MDKRVKSYHLMLIIGVNDVAQNVKSTCLAVMFPRELLVGEPQVVCQALKSPEMTVGDMKSLTDSVRRAIFREDKGISLIIARTSSPFSPRHPSTLLLNSLKNAPSSKGRQRLAKEQATIHLRSSPVIFAYSPWNVCKCRFKFAALYSKVRWHTKHSGWPKKFSANKNSISYFWSNISFSVKK</sequence>
<evidence type="ECO:0000313" key="1">
    <source>
        <dbReference type="EMBL" id="KNC23343.1"/>
    </source>
</evidence>
<dbReference type="Proteomes" id="UP000037069">
    <property type="component" value="Unassembled WGS sequence"/>
</dbReference>
<evidence type="ECO:0000313" key="2">
    <source>
        <dbReference type="Proteomes" id="UP000037069"/>
    </source>
</evidence>
<comment type="caution">
    <text evidence="1">The sequence shown here is derived from an EMBL/GenBank/DDBJ whole genome shotgun (WGS) entry which is preliminary data.</text>
</comment>